<proteinExistence type="predicted"/>
<protein>
    <recommendedName>
        <fullName evidence="2">PWWP domain-containing protein</fullName>
    </recommendedName>
</protein>
<comment type="caution">
    <text evidence="3">The sequence shown here is derived from an EMBL/GenBank/DDBJ whole genome shotgun (WGS) entry which is preliminary data.</text>
</comment>
<feature type="compositionally biased region" description="Acidic residues" evidence="1">
    <location>
        <begin position="318"/>
        <end position="331"/>
    </location>
</feature>
<evidence type="ECO:0000313" key="4">
    <source>
        <dbReference type="Proteomes" id="UP001302126"/>
    </source>
</evidence>
<feature type="compositionally biased region" description="Basic and acidic residues" evidence="1">
    <location>
        <begin position="553"/>
        <end position="589"/>
    </location>
</feature>
<feature type="region of interest" description="Disordered" evidence="1">
    <location>
        <begin position="522"/>
        <end position="605"/>
    </location>
</feature>
<dbReference type="AlphaFoldDB" id="A0AAN6X2B2"/>
<dbReference type="InterPro" id="IPR026093">
    <property type="entry name" value="MGARP"/>
</dbReference>
<dbReference type="PROSITE" id="PS50812">
    <property type="entry name" value="PWWP"/>
    <property type="match status" value="1"/>
</dbReference>
<dbReference type="Gene3D" id="2.30.30.140">
    <property type="match status" value="1"/>
</dbReference>
<evidence type="ECO:0000259" key="2">
    <source>
        <dbReference type="PROSITE" id="PS50812"/>
    </source>
</evidence>
<feature type="compositionally biased region" description="Basic and acidic residues" evidence="1">
    <location>
        <begin position="400"/>
        <end position="429"/>
    </location>
</feature>
<dbReference type="InterPro" id="IPR000313">
    <property type="entry name" value="PWWP_dom"/>
</dbReference>
<feature type="compositionally biased region" description="Low complexity" evidence="1">
    <location>
        <begin position="123"/>
        <end position="143"/>
    </location>
</feature>
<dbReference type="EMBL" id="MU864353">
    <property type="protein sequence ID" value="KAK4192709.1"/>
    <property type="molecule type" value="Genomic_DNA"/>
</dbReference>
<feature type="compositionally biased region" description="Polar residues" evidence="1">
    <location>
        <begin position="531"/>
        <end position="543"/>
    </location>
</feature>
<feature type="compositionally biased region" description="Basic and acidic residues" evidence="1">
    <location>
        <begin position="91"/>
        <end position="108"/>
    </location>
</feature>
<keyword evidence="4" id="KW-1185">Reference proteome</keyword>
<dbReference type="PANTHER" id="PTHR22910:SF6">
    <property type="entry name" value="PROTEIN MGARP"/>
    <property type="match status" value="1"/>
</dbReference>
<dbReference type="SMART" id="SM00293">
    <property type="entry name" value="PWWP"/>
    <property type="match status" value="1"/>
</dbReference>
<evidence type="ECO:0000256" key="1">
    <source>
        <dbReference type="SAM" id="MobiDB-lite"/>
    </source>
</evidence>
<feature type="domain" description="PWWP" evidence="2">
    <location>
        <begin position="165"/>
        <end position="248"/>
    </location>
</feature>
<feature type="compositionally biased region" description="Low complexity" evidence="1">
    <location>
        <begin position="1"/>
        <end position="18"/>
    </location>
</feature>
<dbReference type="PANTHER" id="PTHR22910">
    <property type="entry name" value="PROTEIN MGARP"/>
    <property type="match status" value="1"/>
</dbReference>
<evidence type="ECO:0000313" key="3">
    <source>
        <dbReference type="EMBL" id="KAK4192709.1"/>
    </source>
</evidence>
<feature type="region of interest" description="Disordered" evidence="1">
    <location>
        <begin position="302"/>
        <end position="429"/>
    </location>
</feature>
<feature type="region of interest" description="Disordered" evidence="1">
    <location>
        <begin position="1"/>
        <end position="158"/>
    </location>
</feature>
<organism evidence="3 4">
    <name type="scientific">Podospora australis</name>
    <dbReference type="NCBI Taxonomy" id="1536484"/>
    <lineage>
        <taxon>Eukaryota</taxon>
        <taxon>Fungi</taxon>
        <taxon>Dikarya</taxon>
        <taxon>Ascomycota</taxon>
        <taxon>Pezizomycotina</taxon>
        <taxon>Sordariomycetes</taxon>
        <taxon>Sordariomycetidae</taxon>
        <taxon>Sordariales</taxon>
        <taxon>Podosporaceae</taxon>
        <taxon>Podospora</taxon>
    </lineage>
</organism>
<gene>
    <name evidence="3" type="ORF">QBC35DRAFT_200197</name>
</gene>
<feature type="compositionally biased region" description="Low complexity" evidence="1">
    <location>
        <begin position="366"/>
        <end position="391"/>
    </location>
</feature>
<dbReference type="GO" id="GO:0005739">
    <property type="term" value="C:mitochondrion"/>
    <property type="evidence" value="ECO:0007669"/>
    <property type="project" value="InterPro"/>
</dbReference>
<sequence length="605" mass="66018">MSRENSPSATAAESAPPSIERKEDATIAAPAEDLKKAVAAETKAATESGSTAVEPSSDKTAKASEKPAEQSEEKSDVEMTDADAQDNTAPKVEDAVKATEPESIKDQEAVDDAATDAKDDKAAPSSAASSSAAKRKSISGAAADKGKKLNRKASKPRILHMDAQPGEHYYVKLKGFPQWPVIICDEEMLPESLLKSRPVTARRQDGTYRDDYADGAKKAADRTFPVMYLHTNEFGWVPNSDLIDLDPSTVLDIKMDKMRKDLQAAHYLAAENHPLSYYKDLLQQYQEELIEKEKLKAAKAAAAATPKAKKSKSAAPASDDDVEMEDAPEDESVTKEKKAKKRKADEPAETPTRTDSVKKPKIKLTNNAAKNAANGASSTPAKSAKPAVTEAKSTKSKAKKTGEEKKAEKEATPKEPELTPKEKHDRKEKEVLFLRHKLQKGLLTRDQEPKESEMEMMSDYITKLEQFPDLEVSIIRVTKINKVLKAILKLEKIPKESEYRFRARSQVLLDKWNKLLAADPGATEAKPANGVNGTAAKTNGVNKESSKPAEPAKPTEEVKEEAVKEESKDEPKASDEAEEKAETTPDVAEKPAAAEVRDLVYASTN</sequence>
<dbReference type="SUPFAM" id="SSF63748">
    <property type="entry name" value="Tudor/PWWP/MBT"/>
    <property type="match status" value="1"/>
</dbReference>
<feature type="compositionally biased region" description="Basic and acidic residues" evidence="1">
    <location>
        <begin position="56"/>
        <end position="77"/>
    </location>
</feature>
<accession>A0AAN6X2B2</accession>
<reference evidence="3" key="1">
    <citation type="journal article" date="2023" name="Mol. Phylogenet. Evol.">
        <title>Genome-scale phylogeny and comparative genomics of the fungal order Sordariales.</title>
        <authorList>
            <person name="Hensen N."/>
            <person name="Bonometti L."/>
            <person name="Westerberg I."/>
            <person name="Brannstrom I.O."/>
            <person name="Guillou S."/>
            <person name="Cros-Aarteil S."/>
            <person name="Calhoun S."/>
            <person name="Haridas S."/>
            <person name="Kuo A."/>
            <person name="Mondo S."/>
            <person name="Pangilinan J."/>
            <person name="Riley R."/>
            <person name="LaButti K."/>
            <person name="Andreopoulos B."/>
            <person name="Lipzen A."/>
            <person name="Chen C."/>
            <person name="Yan M."/>
            <person name="Daum C."/>
            <person name="Ng V."/>
            <person name="Clum A."/>
            <person name="Steindorff A."/>
            <person name="Ohm R.A."/>
            <person name="Martin F."/>
            <person name="Silar P."/>
            <person name="Natvig D.O."/>
            <person name="Lalanne C."/>
            <person name="Gautier V."/>
            <person name="Ament-Velasquez S.L."/>
            <person name="Kruys A."/>
            <person name="Hutchinson M.I."/>
            <person name="Powell A.J."/>
            <person name="Barry K."/>
            <person name="Miller A.N."/>
            <person name="Grigoriev I.V."/>
            <person name="Debuchy R."/>
            <person name="Gladieux P."/>
            <person name="Hiltunen Thoren M."/>
            <person name="Johannesson H."/>
        </authorList>
    </citation>
    <scope>NUCLEOTIDE SEQUENCE</scope>
    <source>
        <strain evidence="3">PSN309</strain>
    </source>
</reference>
<dbReference type="Proteomes" id="UP001302126">
    <property type="component" value="Unassembled WGS sequence"/>
</dbReference>
<dbReference type="Pfam" id="PF00855">
    <property type="entry name" value="PWWP"/>
    <property type="match status" value="1"/>
</dbReference>
<feature type="compositionally biased region" description="Basic residues" evidence="1">
    <location>
        <begin position="148"/>
        <end position="158"/>
    </location>
</feature>
<reference evidence="3" key="2">
    <citation type="submission" date="2023-05" db="EMBL/GenBank/DDBJ databases">
        <authorList>
            <consortium name="Lawrence Berkeley National Laboratory"/>
            <person name="Steindorff A."/>
            <person name="Hensen N."/>
            <person name="Bonometti L."/>
            <person name="Westerberg I."/>
            <person name="Brannstrom I.O."/>
            <person name="Guillou S."/>
            <person name="Cros-Aarteil S."/>
            <person name="Calhoun S."/>
            <person name="Haridas S."/>
            <person name="Kuo A."/>
            <person name="Mondo S."/>
            <person name="Pangilinan J."/>
            <person name="Riley R."/>
            <person name="Labutti K."/>
            <person name="Andreopoulos B."/>
            <person name="Lipzen A."/>
            <person name="Chen C."/>
            <person name="Yanf M."/>
            <person name="Daum C."/>
            <person name="Ng V."/>
            <person name="Clum A."/>
            <person name="Ohm R."/>
            <person name="Martin F."/>
            <person name="Silar P."/>
            <person name="Natvig D."/>
            <person name="Lalanne C."/>
            <person name="Gautier V."/>
            <person name="Ament-Velasquez S.L."/>
            <person name="Kruys A."/>
            <person name="Hutchinson M.I."/>
            <person name="Powell A.J."/>
            <person name="Barry K."/>
            <person name="Miller A.N."/>
            <person name="Grigoriev I.V."/>
            <person name="Debuchy R."/>
            <person name="Gladieux P."/>
            <person name="Thoren M.H."/>
            <person name="Johannesson H."/>
        </authorList>
    </citation>
    <scope>NUCLEOTIDE SEQUENCE</scope>
    <source>
        <strain evidence="3">PSN309</strain>
    </source>
</reference>
<name>A0AAN6X2B2_9PEZI</name>